<dbReference type="EMBL" id="CP057909">
    <property type="protein sequence ID" value="QMO44029.1"/>
    <property type="molecule type" value="Genomic_DNA"/>
</dbReference>
<feature type="compositionally biased region" description="Basic residues" evidence="1">
    <location>
        <begin position="108"/>
        <end position="118"/>
    </location>
</feature>
<dbReference type="AlphaFoldDB" id="A0A5Q7KSF4"/>
<feature type="compositionally biased region" description="Low complexity" evidence="1">
    <location>
        <begin position="119"/>
        <end position="130"/>
    </location>
</feature>
<sequence>MWLCGNWRRRSLADIMCPVRYSEEKQMAARNFYTKEQIEQAKKQLEALPDLTETRLTGKDVLEGLKSQIMELATRKGYSVKDIKSALETCQIMVSERAIKEIISTHPNTRRKSSRNQKKSSSASDMQSSS</sequence>
<evidence type="ECO:0000313" key="3">
    <source>
        <dbReference type="Proteomes" id="UP000514754"/>
    </source>
</evidence>
<evidence type="ECO:0000256" key="1">
    <source>
        <dbReference type="SAM" id="MobiDB-lite"/>
    </source>
</evidence>
<reference evidence="2 3" key="1">
    <citation type="submission" date="2020-06" db="EMBL/GenBank/DDBJ databases">
        <title>REHAB project genomes.</title>
        <authorList>
            <person name="Shaw L.P."/>
        </authorList>
    </citation>
    <scope>NUCLEOTIDE SEQUENCE [LARGE SCALE GENOMIC DNA]</scope>
    <source>
        <strain evidence="2 3">RHB10-C12</strain>
        <plasmid evidence="3">prhb10-c12_4</plasmid>
    </source>
</reference>
<dbReference type="Proteomes" id="UP000514754">
    <property type="component" value="Plasmid pRHB10-C12_4"/>
</dbReference>
<accession>A0A5Q7KSF4</accession>
<organism evidence="2 3">
    <name type="scientific">Escherichia coli</name>
    <dbReference type="NCBI Taxonomy" id="562"/>
    <lineage>
        <taxon>Bacteria</taxon>
        <taxon>Pseudomonadati</taxon>
        <taxon>Pseudomonadota</taxon>
        <taxon>Gammaproteobacteria</taxon>
        <taxon>Enterobacterales</taxon>
        <taxon>Enterobacteriaceae</taxon>
        <taxon>Escherichia</taxon>
    </lineage>
</organism>
<keyword evidence="2" id="KW-0614">Plasmid</keyword>
<protein>
    <submittedName>
        <fullName evidence="2">Mobilization protein MobC</fullName>
    </submittedName>
</protein>
<geneLocation type="plasmid" evidence="3">
    <name>prhb10-c12_4</name>
</geneLocation>
<proteinExistence type="predicted"/>
<evidence type="ECO:0000313" key="2">
    <source>
        <dbReference type="EMBL" id="QMO44029.1"/>
    </source>
</evidence>
<gene>
    <name evidence="2" type="ORF">HVW43_27460</name>
</gene>
<name>A0A5Q7KSF4_ECOLX</name>
<feature type="region of interest" description="Disordered" evidence="1">
    <location>
        <begin position="103"/>
        <end position="130"/>
    </location>
</feature>